<comment type="caution">
    <text evidence="3">The sequence shown here is derived from an EMBL/GenBank/DDBJ whole genome shotgun (WGS) entry which is preliminary data.</text>
</comment>
<organism evidence="3 4">
    <name type="scientific">Marasmius tenuissimus</name>
    <dbReference type="NCBI Taxonomy" id="585030"/>
    <lineage>
        <taxon>Eukaryota</taxon>
        <taxon>Fungi</taxon>
        <taxon>Dikarya</taxon>
        <taxon>Basidiomycota</taxon>
        <taxon>Agaricomycotina</taxon>
        <taxon>Agaricomycetes</taxon>
        <taxon>Agaricomycetidae</taxon>
        <taxon>Agaricales</taxon>
        <taxon>Marasmiineae</taxon>
        <taxon>Marasmiaceae</taxon>
        <taxon>Marasmius</taxon>
    </lineage>
</organism>
<evidence type="ECO:0000313" key="3">
    <source>
        <dbReference type="EMBL" id="KAL0060168.1"/>
    </source>
</evidence>
<protein>
    <submittedName>
        <fullName evidence="3">Uncharacterized protein</fullName>
    </submittedName>
</protein>
<evidence type="ECO:0000313" key="4">
    <source>
        <dbReference type="Proteomes" id="UP001437256"/>
    </source>
</evidence>
<gene>
    <name evidence="3" type="ORF">AAF712_013062</name>
</gene>
<dbReference type="Proteomes" id="UP001437256">
    <property type="component" value="Unassembled WGS sequence"/>
</dbReference>
<dbReference type="EMBL" id="JBBXMP010000189">
    <property type="protein sequence ID" value="KAL0060168.1"/>
    <property type="molecule type" value="Genomic_DNA"/>
</dbReference>
<evidence type="ECO:0000256" key="1">
    <source>
        <dbReference type="SAM" id="MobiDB-lite"/>
    </source>
</evidence>
<reference evidence="3 4" key="1">
    <citation type="submission" date="2024-05" db="EMBL/GenBank/DDBJ databases">
        <title>A draft genome resource for the thread blight pathogen Marasmius tenuissimus strain MS-2.</title>
        <authorList>
            <person name="Yulfo-Soto G.E."/>
            <person name="Baruah I.K."/>
            <person name="Amoako-Attah I."/>
            <person name="Bukari Y."/>
            <person name="Meinhardt L.W."/>
            <person name="Bailey B.A."/>
            <person name="Cohen S.P."/>
        </authorList>
    </citation>
    <scope>NUCLEOTIDE SEQUENCE [LARGE SCALE GENOMIC DNA]</scope>
    <source>
        <strain evidence="3 4">MS-2</strain>
    </source>
</reference>
<keyword evidence="2" id="KW-1133">Transmembrane helix</keyword>
<feature type="region of interest" description="Disordered" evidence="1">
    <location>
        <begin position="15"/>
        <end position="43"/>
    </location>
</feature>
<accession>A0ABR2ZHG8</accession>
<evidence type="ECO:0000256" key="2">
    <source>
        <dbReference type="SAM" id="Phobius"/>
    </source>
</evidence>
<proteinExistence type="predicted"/>
<name>A0ABR2ZHG8_9AGAR</name>
<feature type="compositionally biased region" description="Basic and acidic residues" evidence="1">
    <location>
        <begin position="25"/>
        <end position="38"/>
    </location>
</feature>
<keyword evidence="4" id="KW-1185">Reference proteome</keyword>
<sequence length="195" mass="21521">MAAYQRPYQPVILSNPRVPGNYSGWRRDEKHERAEAKKVKSQSAGNIVEELDLGSSSQSDVGAKTNIGEEPEVLRVQPLASTSTNHNIPAILRPPIAPKPKHPPQLSMAQVMEGFGPKKTNNRLKKRARPLILIVIGVYSVMFIVLSLIVLIRAITVSKHVISVIPEFIHLSLALNLNLTSLAITAFAFLLIFFT</sequence>
<keyword evidence="2" id="KW-0472">Membrane</keyword>
<keyword evidence="2" id="KW-0812">Transmembrane</keyword>
<feature type="transmembrane region" description="Helical" evidence="2">
    <location>
        <begin position="131"/>
        <end position="156"/>
    </location>
</feature>
<feature type="transmembrane region" description="Helical" evidence="2">
    <location>
        <begin position="168"/>
        <end position="194"/>
    </location>
</feature>